<dbReference type="Proteomes" id="UP001059596">
    <property type="component" value="Unassembled WGS sequence"/>
</dbReference>
<gene>
    <name evidence="1" type="ORF">M5D96_010746</name>
</gene>
<evidence type="ECO:0000313" key="2">
    <source>
        <dbReference type="Proteomes" id="UP001059596"/>
    </source>
</evidence>
<protein>
    <submittedName>
        <fullName evidence="1">Uncharacterized protein</fullName>
    </submittedName>
</protein>
<keyword evidence="2" id="KW-1185">Reference proteome</keyword>
<reference evidence="1" key="1">
    <citation type="journal article" date="2023" name="Genome Biol. Evol.">
        <title>Long-read-based Genome Assembly of Drosophila gunungcola Reveals Fewer Chemosensory Genes in Flower-breeding Species.</title>
        <authorList>
            <person name="Negi A."/>
            <person name="Liao B.Y."/>
            <person name="Yeh S.D."/>
        </authorList>
    </citation>
    <scope>NUCLEOTIDE SEQUENCE</scope>
    <source>
        <strain evidence="1">Sukarami</strain>
    </source>
</reference>
<proteinExistence type="predicted"/>
<organism evidence="1 2">
    <name type="scientific">Drosophila gunungcola</name>
    <name type="common">fruit fly</name>
    <dbReference type="NCBI Taxonomy" id="103775"/>
    <lineage>
        <taxon>Eukaryota</taxon>
        <taxon>Metazoa</taxon>
        <taxon>Ecdysozoa</taxon>
        <taxon>Arthropoda</taxon>
        <taxon>Hexapoda</taxon>
        <taxon>Insecta</taxon>
        <taxon>Pterygota</taxon>
        <taxon>Neoptera</taxon>
        <taxon>Endopterygota</taxon>
        <taxon>Diptera</taxon>
        <taxon>Brachycera</taxon>
        <taxon>Muscomorpha</taxon>
        <taxon>Ephydroidea</taxon>
        <taxon>Drosophilidae</taxon>
        <taxon>Drosophila</taxon>
        <taxon>Sophophora</taxon>
    </lineage>
</organism>
<feature type="non-terminal residue" evidence="1">
    <location>
        <position position="87"/>
    </location>
</feature>
<dbReference type="EMBL" id="JAMKOV010000019">
    <property type="protein sequence ID" value="KAI8036440.1"/>
    <property type="molecule type" value="Genomic_DNA"/>
</dbReference>
<accession>A0A9Q0BLX4</accession>
<evidence type="ECO:0000313" key="1">
    <source>
        <dbReference type="EMBL" id="KAI8036440.1"/>
    </source>
</evidence>
<sequence>MISSSQCHQISEKINASRLNQTKTKFPFPLSIWTCAWTPFRLGDSDARLGLARKSSPVDFVSSKGTLTSLTSFATSLNGFEGPVRWI</sequence>
<name>A0A9Q0BLX4_9MUSC</name>
<comment type="caution">
    <text evidence="1">The sequence shown here is derived from an EMBL/GenBank/DDBJ whole genome shotgun (WGS) entry which is preliminary data.</text>
</comment>
<dbReference type="AlphaFoldDB" id="A0A9Q0BLX4"/>